<comment type="subcellular location">
    <subcellularLocation>
        <location evidence="1">Nucleus</location>
    </subcellularLocation>
</comment>
<dbReference type="AlphaFoldDB" id="A0A8S1B588"/>
<dbReference type="SUPFAM" id="SSF46689">
    <property type="entry name" value="Homeodomain-like"/>
    <property type="match status" value="1"/>
</dbReference>
<proteinExistence type="predicted"/>
<evidence type="ECO:0008006" key="4">
    <source>
        <dbReference type="Google" id="ProtNLM"/>
    </source>
</evidence>
<dbReference type="InterPro" id="IPR009057">
    <property type="entry name" value="Homeodomain-like_sf"/>
</dbReference>
<sequence length="123" mass="14289">MPFEFKKKNKRREIPKEIILRAIEEITKGAKIKATANKYDIPRSNLQRYLKQGTVKDVSSKFISCQIFAEDEEAKLSEYLITSSKLNYGLSKVQTRQLAYDYACAINKKIPEHWTKNKKASKD</sequence>
<reference evidence="2 3" key="1">
    <citation type="submission" date="2020-04" db="EMBL/GenBank/DDBJ databases">
        <authorList>
            <person name="Wallbank WR R."/>
            <person name="Pardo Diaz C."/>
            <person name="Kozak K."/>
            <person name="Martin S."/>
            <person name="Jiggins C."/>
            <person name="Moest M."/>
            <person name="Warren A I."/>
            <person name="Byers J.R.P. K."/>
            <person name="Montejo-Kovacevich G."/>
            <person name="Yen C E."/>
        </authorList>
    </citation>
    <scope>NUCLEOTIDE SEQUENCE [LARGE SCALE GENOMIC DNA]</scope>
</reference>
<dbReference type="EMBL" id="CADEBD010000363">
    <property type="protein sequence ID" value="CAB3251788.1"/>
    <property type="molecule type" value="Genomic_DNA"/>
</dbReference>
<dbReference type="Proteomes" id="UP000494256">
    <property type="component" value="Unassembled WGS sequence"/>
</dbReference>
<dbReference type="OrthoDB" id="7146333at2759"/>
<dbReference type="GO" id="GO:0005634">
    <property type="term" value="C:nucleus"/>
    <property type="evidence" value="ECO:0007669"/>
    <property type="project" value="UniProtKB-SubCell"/>
</dbReference>
<comment type="caution">
    <text evidence="2">The sequence shown here is derived from an EMBL/GenBank/DDBJ whole genome shotgun (WGS) entry which is preliminary data.</text>
</comment>
<protein>
    <recommendedName>
        <fullName evidence="4">HTH psq-type domain-containing protein</fullName>
    </recommendedName>
</protein>
<organism evidence="2 3">
    <name type="scientific">Arctia plantaginis</name>
    <name type="common">Wood tiger moth</name>
    <name type="synonym">Phalaena plantaginis</name>
    <dbReference type="NCBI Taxonomy" id="874455"/>
    <lineage>
        <taxon>Eukaryota</taxon>
        <taxon>Metazoa</taxon>
        <taxon>Ecdysozoa</taxon>
        <taxon>Arthropoda</taxon>
        <taxon>Hexapoda</taxon>
        <taxon>Insecta</taxon>
        <taxon>Pterygota</taxon>
        <taxon>Neoptera</taxon>
        <taxon>Endopterygota</taxon>
        <taxon>Lepidoptera</taxon>
        <taxon>Glossata</taxon>
        <taxon>Ditrysia</taxon>
        <taxon>Noctuoidea</taxon>
        <taxon>Erebidae</taxon>
        <taxon>Arctiinae</taxon>
        <taxon>Arctia</taxon>
    </lineage>
</organism>
<evidence type="ECO:0000313" key="3">
    <source>
        <dbReference type="Proteomes" id="UP000494256"/>
    </source>
</evidence>
<gene>
    <name evidence="2" type="ORF">APLA_LOCUS13746</name>
</gene>
<accession>A0A8S1B588</accession>
<name>A0A8S1B588_ARCPL</name>
<evidence type="ECO:0000256" key="1">
    <source>
        <dbReference type="ARBA" id="ARBA00004123"/>
    </source>
</evidence>
<evidence type="ECO:0000313" key="2">
    <source>
        <dbReference type="EMBL" id="CAB3251788.1"/>
    </source>
</evidence>